<accession>A0A1H0M088</accession>
<reference evidence="3" key="1">
    <citation type="submission" date="2016-10" db="EMBL/GenBank/DDBJ databases">
        <authorList>
            <person name="Varghese N."/>
            <person name="Submissions S."/>
        </authorList>
    </citation>
    <scope>NUCLEOTIDE SEQUENCE [LARGE SCALE GENOMIC DNA]</scope>
    <source>
        <strain evidence="3">CGMCC 1.3703</strain>
    </source>
</reference>
<organism evidence="2 3">
    <name type="scientific">Halobacillus aidingensis</name>
    <dbReference type="NCBI Taxonomy" id="240303"/>
    <lineage>
        <taxon>Bacteria</taxon>
        <taxon>Bacillati</taxon>
        <taxon>Bacillota</taxon>
        <taxon>Bacilli</taxon>
        <taxon>Bacillales</taxon>
        <taxon>Bacillaceae</taxon>
        <taxon>Halobacillus</taxon>
    </lineage>
</organism>
<dbReference type="InterPro" id="IPR026881">
    <property type="entry name" value="WYL_dom"/>
</dbReference>
<evidence type="ECO:0000259" key="1">
    <source>
        <dbReference type="Pfam" id="PF13280"/>
    </source>
</evidence>
<name>A0A1H0M088_HALAD</name>
<dbReference type="STRING" id="240303.SAMN05421677_107182"/>
<evidence type="ECO:0000313" key="2">
    <source>
        <dbReference type="EMBL" id="SDO73783.1"/>
    </source>
</evidence>
<dbReference type="Proteomes" id="UP000198860">
    <property type="component" value="Unassembled WGS sequence"/>
</dbReference>
<dbReference type="AlphaFoldDB" id="A0A1H0M088"/>
<dbReference type="EMBL" id="FNIZ01000007">
    <property type="protein sequence ID" value="SDO73783.1"/>
    <property type="molecule type" value="Genomic_DNA"/>
</dbReference>
<dbReference type="OrthoDB" id="2112405at2"/>
<feature type="domain" description="WYL" evidence="1">
    <location>
        <begin position="4"/>
        <end position="63"/>
    </location>
</feature>
<evidence type="ECO:0000313" key="3">
    <source>
        <dbReference type="Proteomes" id="UP000198860"/>
    </source>
</evidence>
<protein>
    <recommendedName>
        <fullName evidence="1">WYL domain-containing protein</fullName>
    </recommendedName>
</protein>
<proteinExistence type="predicted"/>
<gene>
    <name evidence="2" type="ORF">SAMN05421677_107182</name>
</gene>
<dbReference type="RefSeq" id="WP_089652235.1">
    <property type="nucleotide sequence ID" value="NZ_FNIZ01000007.1"/>
</dbReference>
<keyword evidence="3" id="KW-1185">Reference proteome</keyword>
<dbReference type="PROSITE" id="PS52050">
    <property type="entry name" value="WYL"/>
    <property type="match status" value="1"/>
</dbReference>
<sequence>MNGVLRRALEEKQQLELIYMADKGKISQRVIRVVSIKKETVLAYCYTRKTVRSFKLANILSVTPYKKWAKYKKTP</sequence>
<dbReference type="Pfam" id="PF13280">
    <property type="entry name" value="WYL"/>
    <property type="match status" value="1"/>
</dbReference>